<dbReference type="Pfam" id="PF13487">
    <property type="entry name" value="HD_5"/>
    <property type="match status" value="1"/>
</dbReference>
<evidence type="ECO:0000313" key="2">
    <source>
        <dbReference type="EMBL" id="SDX61742.1"/>
    </source>
</evidence>
<dbReference type="Gene3D" id="2.40.10.220">
    <property type="entry name" value="predicted glycosyltransferase like domains"/>
    <property type="match status" value="1"/>
</dbReference>
<name>A0A1H3D5G1_9GAMM</name>
<accession>A0A1H3D5G1</accession>
<dbReference type="InterPro" id="IPR009875">
    <property type="entry name" value="PilZ_domain"/>
</dbReference>
<dbReference type="Gene3D" id="1.10.3210.10">
    <property type="entry name" value="Hypothetical protein af1432"/>
    <property type="match status" value="1"/>
</dbReference>
<dbReference type="SUPFAM" id="SSF141371">
    <property type="entry name" value="PilZ domain-like"/>
    <property type="match status" value="1"/>
</dbReference>
<dbReference type="Pfam" id="PF07238">
    <property type="entry name" value="PilZ"/>
    <property type="match status" value="1"/>
</dbReference>
<reference evidence="2 3" key="1">
    <citation type="submission" date="2016-10" db="EMBL/GenBank/DDBJ databases">
        <authorList>
            <person name="de Groot N.N."/>
        </authorList>
    </citation>
    <scope>NUCLEOTIDE SEQUENCE [LARGE SCALE GENOMIC DNA]</scope>
    <source>
        <strain evidence="2 3">DSM 19219</strain>
    </source>
</reference>
<gene>
    <name evidence="2" type="ORF">SAMN05443545_106197</name>
</gene>
<feature type="domain" description="PilZ" evidence="1">
    <location>
        <begin position="116"/>
        <end position="224"/>
    </location>
</feature>
<dbReference type="AlphaFoldDB" id="A0A1H3D5G1"/>
<dbReference type="GO" id="GO:0035438">
    <property type="term" value="F:cyclic-di-GMP binding"/>
    <property type="evidence" value="ECO:0007669"/>
    <property type="project" value="InterPro"/>
</dbReference>
<dbReference type="RefSeq" id="WP_229806459.1">
    <property type="nucleotide sequence ID" value="NZ_BMXH01000005.1"/>
</dbReference>
<proteinExistence type="predicted"/>
<dbReference type="Proteomes" id="UP000198500">
    <property type="component" value="Unassembled WGS sequence"/>
</dbReference>
<sequence>MHFAENTAAKVVKSLMDRDHELFIFSNSLTGTLSGDITWLDADTGHLTICADSRGRDISHYSRDGRLSFDIEVKDDDGGAEIFNFERVSAITIKRDHHLYEFQCQLPDSVLLNDNRDAIRIPFILGMQARVNCEVYEDELNIKGKLRNLSIGGCMIDIAIEDSAALRVDQVIPRVLIDFPNGTSISTKGLIRHIRPFGSSTHAAVGLQFIEKDHALDEHLFHVVAEAEREVAIRTGMNPEAGAGSPLFIAGKKEKQIMRREAQDKAKHANQPPMTRGVKELAKQLHIILMFLKNQNTFPEDTLYDCVDTLLLLVNKDRKQLLYALSLLRNEAEWVRHAIQVTATLADFMIGRDPHSPYIRESVAGALIHTMGKPLMLGPQLPTLKANMTPDQKTLLKGHTTTLLETLDTAGWQPSQLCRNVLENSNERLDGSGYPNGKTDQDLNDTARLIGLIKAINKLMHPRNGAAPRAPLDAYRWVSDHDEQYDKALLVEYIQIYGLYPIGCLAQFSRGFLAWIIDTDNKGMPTRVNVVKNLAFPNTAISTELEAHDFMQIGKFEGIANPDDYDIVLKE</sequence>
<keyword evidence="3" id="KW-1185">Reference proteome</keyword>
<dbReference type="STRING" id="574349.SAMN05443545_106197"/>
<dbReference type="EMBL" id="FNNI01000006">
    <property type="protein sequence ID" value="SDX61742.1"/>
    <property type="molecule type" value="Genomic_DNA"/>
</dbReference>
<organism evidence="2 3">
    <name type="scientific">Aidingimonas halophila</name>
    <dbReference type="NCBI Taxonomy" id="574349"/>
    <lineage>
        <taxon>Bacteria</taxon>
        <taxon>Pseudomonadati</taxon>
        <taxon>Pseudomonadota</taxon>
        <taxon>Gammaproteobacteria</taxon>
        <taxon>Oceanospirillales</taxon>
        <taxon>Halomonadaceae</taxon>
        <taxon>Aidingimonas</taxon>
    </lineage>
</organism>
<evidence type="ECO:0000313" key="3">
    <source>
        <dbReference type="Proteomes" id="UP000198500"/>
    </source>
</evidence>
<evidence type="ECO:0000259" key="1">
    <source>
        <dbReference type="Pfam" id="PF07238"/>
    </source>
</evidence>
<protein>
    <submittedName>
        <fullName evidence="2">HD domain-containing protein</fullName>
    </submittedName>
</protein>